<sequence length="66" mass="7378">MESLSPALALLLSLFAMASKTENDKWHVKTNKTLSRENAFGTIIDQLDEKANSTHTSKETKEKLSQ</sequence>
<keyword evidence="1" id="KW-0732">Signal</keyword>
<feature type="chain" id="PRO_5040384839" description="Male accessory gland secretory protein" evidence="1">
    <location>
        <begin position="24"/>
        <end position="66"/>
    </location>
</feature>
<evidence type="ECO:0000313" key="3">
    <source>
        <dbReference type="Proteomes" id="UP001059596"/>
    </source>
</evidence>
<accession>A0A9P9YF29</accession>
<evidence type="ECO:0008006" key="4">
    <source>
        <dbReference type="Google" id="ProtNLM"/>
    </source>
</evidence>
<evidence type="ECO:0000313" key="2">
    <source>
        <dbReference type="EMBL" id="KAI8035816.1"/>
    </source>
</evidence>
<reference evidence="2" key="1">
    <citation type="journal article" date="2023" name="Genome Biol. Evol.">
        <title>Long-read-based Genome Assembly of Drosophila gunungcola Reveals Fewer Chemosensory Genes in Flower-breeding Species.</title>
        <authorList>
            <person name="Negi A."/>
            <person name="Liao B.Y."/>
            <person name="Yeh S.D."/>
        </authorList>
    </citation>
    <scope>NUCLEOTIDE SEQUENCE</scope>
    <source>
        <strain evidence="2">Sukarami</strain>
    </source>
</reference>
<comment type="caution">
    <text evidence="2">The sequence shown here is derived from an EMBL/GenBank/DDBJ whole genome shotgun (WGS) entry which is preliminary data.</text>
</comment>
<dbReference type="Proteomes" id="UP001059596">
    <property type="component" value="Unassembled WGS sequence"/>
</dbReference>
<dbReference type="EMBL" id="JAMKOV010000028">
    <property type="protein sequence ID" value="KAI8035816.1"/>
    <property type="molecule type" value="Genomic_DNA"/>
</dbReference>
<protein>
    <recommendedName>
        <fullName evidence="4">Male accessory gland secretory protein</fullName>
    </recommendedName>
</protein>
<proteinExistence type="predicted"/>
<keyword evidence="3" id="KW-1185">Reference proteome</keyword>
<gene>
    <name evidence="2" type="ORF">M5D96_011247</name>
</gene>
<dbReference type="AlphaFoldDB" id="A0A9P9YF29"/>
<evidence type="ECO:0000256" key="1">
    <source>
        <dbReference type="SAM" id="SignalP"/>
    </source>
</evidence>
<organism evidence="2 3">
    <name type="scientific">Drosophila gunungcola</name>
    <name type="common">fruit fly</name>
    <dbReference type="NCBI Taxonomy" id="103775"/>
    <lineage>
        <taxon>Eukaryota</taxon>
        <taxon>Metazoa</taxon>
        <taxon>Ecdysozoa</taxon>
        <taxon>Arthropoda</taxon>
        <taxon>Hexapoda</taxon>
        <taxon>Insecta</taxon>
        <taxon>Pterygota</taxon>
        <taxon>Neoptera</taxon>
        <taxon>Endopterygota</taxon>
        <taxon>Diptera</taxon>
        <taxon>Brachycera</taxon>
        <taxon>Muscomorpha</taxon>
        <taxon>Ephydroidea</taxon>
        <taxon>Drosophilidae</taxon>
        <taxon>Drosophila</taxon>
        <taxon>Sophophora</taxon>
    </lineage>
</organism>
<name>A0A9P9YF29_9MUSC</name>
<feature type="signal peptide" evidence="1">
    <location>
        <begin position="1"/>
        <end position="23"/>
    </location>
</feature>